<sequence>MAGDLKRPHPRSTLLLTLAVLGGYGTGEEWKPEDLADQEHELQSGSRRKSAGGETQWVHTLRSAAETDAPVAVVHDSRGNVLTLGNHRTPIGSEGSMPPGTSVLVLSKYSLQGGLLWTRLLAAPPGTGTPYVRGLSLAVEPYDTVLLTGVQSGGLELGGRVLPAGAFLARMDGNGAPMWSRSLPTTATELAVNTRGHITLAGTLTGQVDFGNGPVTGASNPYLVQYDAQGTLRWVYVDSARGVTMDLAQDDAGDLYLAGGRFIPPSPLLVPSVSRVSAEGTPSWTRPLEGATGVTMSVAAHGGQVVVSGYFTGKLVFGGRELDAYTSRGFALAFGLEGAALWGALLGSTGGLVEMDEGSGVVVAGRYTGGEDFGLGLGTMEGYPGATNVYVLRLQRPTGRLLWSHTYPSAQTLPVDLSVSRQGESVLTGTFRAPVDFGTGPLSPTPGANTFLVQMER</sequence>
<dbReference type="AlphaFoldDB" id="A0A084SHD5"/>
<accession>A0A084SHD5</accession>
<dbReference type="RefSeq" id="WP_043410541.1">
    <property type="nucleotide sequence ID" value="NZ_JPMI01000322.1"/>
</dbReference>
<comment type="caution">
    <text evidence="2">The sequence shown here is derived from an EMBL/GenBank/DDBJ whole genome shotgun (WGS) entry which is preliminary data.</text>
</comment>
<evidence type="ECO:0000313" key="3">
    <source>
        <dbReference type="Proteomes" id="UP000028547"/>
    </source>
</evidence>
<gene>
    <name evidence="2" type="ORF">Q664_44570</name>
</gene>
<evidence type="ECO:0000256" key="1">
    <source>
        <dbReference type="SAM" id="MobiDB-lite"/>
    </source>
</evidence>
<organism evidence="2 3">
    <name type="scientific">Archangium violaceum Cb vi76</name>
    <dbReference type="NCBI Taxonomy" id="1406225"/>
    <lineage>
        <taxon>Bacteria</taxon>
        <taxon>Pseudomonadati</taxon>
        <taxon>Myxococcota</taxon>
        <taxon>Myxococcia</taxon>
        <taxon>Myxococcales</taxon>
        <taxon>Cystobacterineae</taxon>
        <taxon>Archangiaceae</taxon>
        <taxon>Archangium</taxon>
    </lineage>
</organism>
<dbReference type="EMBL" id="JPMI01000322">
    <property type="protein sequence ID" value="KFA87870.1"/>
    <property type="molecule type" value="Genomic_DNA"/>
</dbReference>
<protein>
    <submittedName>
        <fullName evidence="2">Uncharacterized protein</fullName>
    </submittedName>
</protein>
<evidence type="ECO:0000313" key="2">
    <source>
        <dbReference type="EMBL" id="KFA87870.1"/>
    </source>
</evidence>
<name>A0A084SHD5_9BACT</name>
<feature type="compositionally biased region" description="Basic and acidic residues" evidence="1">
    <location>
        <begin position="29"/>
        <end position="42"/>
    </location>
</feature>
<reference evidence="2 3" key="1">
    <citation type="submission" date="2014-07" db="EMBL/GenBank/DDBJ databases">
        <title>Draft Genome Sequence of Gephyronic Acid Producer, Cystobacter violaceus Strain Cb vi76.</title>
        <authorList>
            <person name="Stevens D.C."/>
            <person name="Young J."/>
            <person name="Carmichael R."/>
            <person name="Tan J."/>
            <person name="Taylor R.E."/>
        </authorList>
    </citation>
    <scope>NUCLEOTIDE SEQUENCE [LARGE SCALE GENOMIC DNA]</scope>
    <source>
        <strain evidence="2 3">Cb vi76</strain>
    </source>
</reference>
<dbReference type="Gene3D" id="2.80.10.50">
    <property type="match status" value="1"/>
</dbReference>
<dbReference type="Proteomes" id="UP000028547">
    <property type="component" value="Unassembled WGS sequence"/>
</dbReference>
<feature type="region of interest" description="Disordered" evidence="1">
    <location>
        <begin position="29"/>
        <end position="55"/>
    </location>
</feature>
<proteinExistence type="predicted"/>